<dbReference type="KEGG" id="csg:Cylst_6391"/>
<proteinExistence type="predicted"/>
<dbReference type="RefSeq" id="WP_015211442.1">
    <property type="nucleotide sequence ID" value="NC_019758.1"/>
</dbReference>
<gene>
    <name evidence="1" type="ORF">Cylst_6391</name>
</gene>
<keyword evidence="2" id="KW-1185">Reference proteome</keyword>
<dbReference type="Proteomes" id="UP000010475">
    <property type="component" value="Plasmid pCYLST.03"/>
</dbReference>
<protein>
    <submittedName>
        <fullName evidence="1">Uncharacterized protein</fullName>
    </submittedName>
</protein>
<dbReference type="EMBL" id="CP003645">
    <property type="protein sequence ID" value="AFZ28609.1"/>
    <property type="molecule type" value="Genomic_DNA"/>
</dbReference>
<evidence type="ECO:0000313" key="1">
    <source>
        <dbReference type="EMBL" id="AFZ28609.1"/>
    </source>
</evidence>
<keyword evidence="1" id="KW-0614">Plasmid</keyword>
<evidence type="ECO:0000313" key="2">
    <source>
        <dbReference type="Proteomes" id="UP000010475"/>
    </source>
</evidence>
<dbReference type="HOGENOM" id="CLU_1465922_0_0_3"/>
<dbReference type="AlphaFoldDB" id="K9X939"/>
<reference evidence="1 2" key="1">
    <citation type="submission" date="2012-06" db="EMBL/GenBank/DDBJ databases">
        <title>Finished plasmid 3 of genome of Cylindrospermum stagnale PCC 7417.</title>
        <authorList>
            <consortium name="US DOE Joint Genome Institute"/>
            <person name="Gugger M."/>
            <person name="Coursin T."/>
            <person name="Rippka R."/>
            <person name="Tandeau De Marsac N."/>
            <person name="Huntemann M."/>
            <person name="Wei C.-L."/>
            <person name="Han J."/>
            <person name="Detter J.C."/>
            <person name="Han C."/>
            <person name="Tapia R."/>
            <person name="Davenport K."/>
            <person name="Daligault H."/>
            <person name="Erkkila T."/>
            <person name="Gu W."/>
            <person name="Munk A.C.C."/>
            <person name="Teshima H."/>
            <person name="Xu Y."/>
            <person name="Chain P."/>
            <person name="Chen A."/>
            <person name="Krypides N."/>
            <person name="Mavromatis K."/>
            <person name="Markowitz V."/>
            <person name="Szeto E."/>
            <person name="Ivanova N."/>
            <person name="Mikhailova N."/>
            <person name="Ovchinnikova G."/>
            <person name="Pagani I."/>
            <person name="Pati A."/>
            <person name="Goodwin L."/>
            <person name="Peters L."/>
            <person name="Pitluck S."/>
            <person name="Woyke T."/>
            <person name="Kerfeld C."/>
        </authorList>
    </citation>
    <scope>NUCLEOTIDE SEQUENCE [LARGE SCALE GENOMIC DNA]</scope>
    <source>
        <strain evidence="1 2">PCC 7417</strain>
        <plasmid evidence="2">Plasmid pCYLST.03</plasmid>
    </source>
</reference>
<sequence>MGEAKRRKKLDPSYGQLKAKILLDVQQMIYSSPLVQEMAINQLLEDENFWLQKTDILYEPVVASEEKRFYWTTSPTDSRKNKNRSYFIKHEKIVRDAISPLIGKFGAGWIIQLEQPEIDKTHFNYVPATQENLEKLAQDQFCGSMGQTIRFIIETAMFRWDWGKCVPVIATTVRDEDPVWIYIV</sequence>
<dbReference type="OrthoDB" id="9933689at2"/>
<geneLocation type="plasmid" evidence="1 2">
    <name>pCYLST.03</name>
</geneLocation>
<name>K9X939_9NOST</name>
<accession>K9X939</accession>
<organism evidence="1 2">
    <name type="scientific">Cylindrospermum stagnale PCC 7417</name>
    <dbReference type="NCBI Taxonomy" id="56107"/>
    <lineage>
        <taxon>Bacteria</taxon>
        <taxon>Bacillati</taxon>
        <taxon>Cyanobacteriota</taxon>
        <taxon>Cyanophyceae</taxon>
        <taxon>Nostocales</taxon>
        <taxon>Nostocaceae</taxon>
        <taxon>Cylindrospermum</taxon>
    </lineage>
</organism>